<dbReference type="RefSeq" id="WP_183971342.1">
    <property type="nucleotide sequence ID" value="NZ_JACIBY010000001.1"/>
</dbReference>
<keyword evidence="1" id="KW-0808">Transferase</keyword>
<dbReference type="Pfam" id="PF08843">
    <property type="entry name" value="AbiEii"/>
    <property type="match status" value="1"/>
</dbReference>
<comment type="caution">
    <text evidence="1">The sequence shown here is derived from an EMBL/GenBank/DDBJ whole genome shotgun (WGS) entry which is preliminary data.</text>
</comment>
<name>A0A7W6ENL0_9BACT</name>
<evidence type="ECO:0000313" key="1">
    <source>
        <dbReference type="EMBL" id="MBB3836609.1"/>
    </source>
</evidence>
<sequence>MKLHENPDLFADAISITAEYLNLPEIYVEKDYWVTFTLQHTFTSPLAEFTVFKGGTALAKCFSFISRFSEDIDLVLLRARAFS</sequence>
<dbReference type="Proteomes" id="UP000541352">
    <property type="component" value="Unassembled WGS sequence"/>
</dbReference>
<dbReference type="InterPro" id="IPR014942">
    <property type="entry name" value="AbiEii"/>
</dbReference>
<gene>
    <name evidence="1" type="ORF">FHS57_000591</name>
</gene>
<evidence type="ECO:0000313" key="2">
    <source>
        <dbReference type="Proteomes" id="UP000541352"/>
    </source>
</evidence>
<protein>
    <submittedName>
        <fullName evidence="1">Putative nucleotidyltransferase component of viral defense system</fullName>
    </submittedName>
</protein>
<dbReference type="GO" id="GO:0016740">
    <property type="term" value="F:transferase activity"/>
    <property type="evidence" value="ECO:0007669"/>
    <property type="project" value="UniProtKB-KW"/>
</dbReference>
<reference evidence="1 2" key="1">
    <citation type="submission" date="2020-08" db="EMBL/GenBank/DDBJ databases">
        <title>Genomic Encyclopedia of Type Strains, Phase IV (KMG-IV): sequencing the most valuable type-strain genomes for metagenomic binning, comparative biology and taxonomic classification.</title>
        <authorList>
            <person name="Goeker M."/>
        </authorList>
    </citation>
    <scope>NUCLEOTIDE SEQUENCE [LARGE SCALE GENOMIC DNA]</scope>
    <source>
        <strain evidence="1 2">DSM 17976</strain>
    </source>
</reference>
<dbReference type="AlphaFoldDB" id="A0A7W6ENL0"/>
<keyword evidence="2" id="KW-1185">Reference proteome</keyword>
<organism evidence="1 2">
    <name type="scientific">Runella defluvii</name>
    <dbReference type="NCBI Taxonomy" id="370973"/>
    <lineage>
        <taxon>Bacteria</taxon>
        <taxon>Pseudomonadati</taxon>
        <taxon>Bacteroidota</taxon>
        <taxon>Cytophagia</taxon>
        <taxon>Cytophagales</taxon>
        <taxon>Spirosomataceae</taxon>
        <taxon>Runella</taxon>
    </lineage>
</organism>
<accession>A0A7W6ENL0</accession>
<proteinExistence type="predicted"/>
<dbReference type="Gene3D" id="3.10.450.620">
    <property type="entry name" value="JHP933, nucleotidyltransferase-like core domain"/>
    <property type="match status" value="1"/>
</dbReference>
<dbReference type="EMBL" id="JACIBY010000001">
    <property type="protein sequence ID" value="MBB3836609.1"/>
    <property type="molecule type" value="Genomic_DNA"/>
</dbReference>